<dbReference type="Pfam" id="PF01381">
    <property type="entry name" value="HTH_3"/>
    <property type="match status" value="1"/>
</dbReference>
<gene>
    <name evidence="2" type="ORF">WAZ07_22675</name>
</gene>
<dbReference type="CDD" id="cd00093">
    <property type="entry name" value="HTH_XRE"/>
    <property type="match status" value="1"/>
</dbReference>
<dbReference type="InterPro" id="IPR001387">
    <property type="entry name" value="Cro/C1-type_HTH"/>
</dbReference>
<evidence type="ECO:0000259" key="1">
    <source>
        <dbReference type="Pfam" id="PF01381"/>
    </source>
</evidence>
<feature type="domain" description="HTH cro/C1-type" evidence="1">
    <location>
        <begin position="15"/>
        <end position="67"/>
    </location>
</feature>
<dbReference type="RefSeq" id="WP_336474262.1">
    <property type="nucleotide sequence ID" value="NZ_JBAWSX010000020.1"/>
</dbReference>
<dbReference type="Gene3D" id="1.10.260.40">
    <property type="entry name" value="lambda repressor-like DNA-binding domains"/>
    <property type="match status" value="1"/>
</dbReference>
<dbReference type="EMBL" id="JBAWSX010000020">
    <property type="protein sequence ID" value="MEI4803973.1"/>
    <property type="molecule type" value="Genomic_DNA"/>
</dbReference>
<organism evidence="2 3">
    <name type="scientific">Bacillus bruguierae</name>
    <dbReference type="NCBI Taxonomy" id="3127667"/>
    <lineage>
        <taxon>Bacteria</taxon>
        <taxon>Bacillati</taxon>
        <taxon>Bacillota</taxon>
        <taxon>Bacilli</taxon>
        <taxon>Bacillales</taxon>
        <taxon>Bacillaceae</taxon>
        <taxon>Bacillus</taxon>
    </lineage>
</organism>
<sequence>MLNNNKKTKLKIAFDNSDFTYEKLAEIVGISKSYCYKIINVHKYKKNIYYGTAAKIARALNEDMSELFNEHQIFFNHIVSLRDTL</sequence>
<name>A0ABU8FN70_9BACI</name>
<comment type="caution">
    <text evidence="2">The sequence shown here is derived from an EMBL/GenBank/DDBJ whole genome shotgun (WGS) entry which is preliminary data.</text>
</comment>
<accession>A0ABU8FN70</accession>
<proteinExistence type="predicted"/>
<dbReference type="InterPro" id="IPR010982">
    <property type="entry name" value="Lambda_DNA-bd_dom_sf"/>
</dbReference>
<dbReference type="SUPFAM" id="SSF47413">
    <property type="entry name" value="lambda repressor-like DNA-binding domains"/>
    <property type="match status" value="1"/>
</dbReference>
<evidence type="ECO:0000313" key="3">
    <source>
        <dbReference type="Proteomes" id="UP001372526"/>
    </source>
</evidence>
<reference evidence="2 3" key="1">
    <citation type="submission" date="2024-01" db="EMBL/GenBank/DDBJ databases">
        <title>Seven novel Bacillus-like species.</title>
        <authorList>
            <person name="Liu G."/>
        </authorList>
    </citation>
    <scope>NUCLEOTIDE SEQUENCE [LARGE SCALE GENOMIC DNA]</scope>
    <source>
        <strain evidence="2 3">FJAT-51639</strain>
    </source>
</reference>
<protein>
    <submittedName>
        <fullName evidence="2">Helix-turn-helix transcriptional regulator</fullName>
    </submittedName>
</protein>
<evidence type="ECO:0000313" key="2">
    <source>
        <dbReference type="EMBL" id="MEI4803973.1"/>
    </source>
</evidence>
<dbReference type="Proteomes" id="UP001372526">
    <property type="component" value="Unassembled WGS sequence"/>
</dbReference>
<keyword evidence="3" id="KW-1185">Reference proteome</keyword>